<name>A0ABP5CQF9_9ACTN</name>
<evidence type="ECO:0000313" key="7">
    <source>
        <dbReference type="Proteomes" id="UP001499854"/>
    </source>
</evidence>
<keyword evidence="5" id="KW-0732">Signal</keyword>
<sequence>MRGPQSIRRIRTVAVFAFTGTLAVAAAGTGFSAQAASGATDSRAAKAPAATPFTLPGSAGQSALGDTWQPQDPRTGLPAARPDGGLVPGEVVLRLTVPADTVLAGPAGPAGLPGVKVEKVRQVAPDTVVATLDTSDTVAAAARLATVPGVLQAAPNRYVSSMISGSTPLPKTLTDAVAKTPQRTTAPKAPTADAAALPANFGITSSLQSYLNSGGVDALAAYSELGSRYHQLPGAGEIITNVCVGDLTDASMTDDYVQANGPTTVVRDGQRYLDLPSMPLIPTYVSDAAGTLDPLGSTEGQDAQNGEILLDFGVMAPLPHDKQRPEATGSQFTDLLGIAPGATYRLVVPQTPTMDQIATALLAAAKQSPRPDVINASLGFGTDTVGFPGRYLEDDPVLQSTIATIVRQYGITVTVAANDGTRLYTPAAVGPDGGSTPTDLAHDAKQATSIDDDALSTTPSRIVDSGAIAVGGSTTDDVLAGGVSGTPVVAETRISGGGDFSSGFGDRVNLSAPSDNIPSFVHAGGTAQSVGVVLTGGTSASAPETAAAAAVLDQAAKLAGRQLTPAQIRDTLVRTARAVPTPGQIDRQLHVGPQLDVTAAVESVLPRVHGDGTTDGASDTQGTGTQGIDTQGTDTQGIDTQGVDGQGADNAQGHAAAPRIVRLGIAHRQLLGDFGGAFVEYTDPGAIDLAGPLNGRGYATGEGLVGPITFAADVVGAGTKAAYSLTVGTTTFTSDTPAIRVTPTQLLTAAGLPVASTAPRTVQVTFTVRKHGAAPVSTVQTLTLGPSDGTNVEAAAPTAPATAAAGQSVTVHYDLSSVRGVAKPSLVVSTVGHWNPTLAPLFNQAWSTPLTAAGGDITIPASAFTSGGGIYGIAIVQNGTNAANPVYGESAPIRIAGGTADTRAPAPTLAAVGQRPGHQATITRAHPAFSVRYSVDDVHGARGAMLEISAPGPTLYNALNTFTAQNGTGRDHDGFDSGSVVYQKLPGKEGTAQLDALKLGLSTSVTYNVRVVPVDAAGNPAGQASPSSGLEIDDGLAPGGGGIGDFAIAGADSVAVTAAVAGEPGTAVRHYDPATGDYGMILTSDPADTAQYGVIGVDDEAHSVALVHWKDADTVTFEVWSLATGKEIGTPIALPPSQDVLLGGRVDARRHRAALLTWTMPGGADTLLPIDMATGAAAAPIALDAGLKQDKFWFDGVDLDVATGIVQVAHLGGGGICIGGGAGDVANVDLDARTVTPSKAGSACGVHLASSQTGGDAWTLVYSSISVNFPGTTRLLGLDEKTLSVPLSPASQRQGRPMTLAVDEAHQVAVVAYPTPQAKVVFGVPGGVLTDTNSMSQLDVVDLATGKVLKTLAAQNFRYTSQGAFPGVSPMVQLDPATRSGWTYAPNGTQIQRFTY</sequence>
<evidence type="ECO:0000256" key="4">
    <source>
        <dbReference type="SAM" id="MobiDB-lite"/>
    </source>
</evidence>
<feature type="region of interest" description="Disordered" evidence="4">
    <location>
        <begin position="47"/>
        <end position="83"/>
    </location>
</feature>
<dbReference type="Proteomes" id="UP001499854">
    <property type="component" value="Unassembled WGS sequence"/>
</dbReference>
<feature type="chain" id="PRO_5047436142" description="Peptidase S8 and S53 subtilisin kexin sedolisin" evidence="5">
    <location>
        <begin position="36"/>
        <end position="1396"/>
    </location>
</feature>
<reference evidence="7" key="1">
    <citation type="journal article" date="2019" name="Int. J. Syst. Evol. Microbiol.">
        <title>The Global Catalogue of Microorganisms (GCM) 10K type strain sequencing project: providing services to taxonomists for standard genome sequencing and annotation.</title>
        <authorList>
            <consortium name="The Broad Institute Genomics Platform"/>
            <consortium name="The Broad Institute Genome Sequencing Center for Infectious Disease"/>
            <person name="Wu L."/>
            <person name="Ma J."/>
        </authorList>
    </citation>
    <scope>NUCLEOTIDE SEQUENCE [LARGE SCALE GENOMIC DNA]</scope>
    <source>
        <strain evidence="7">JCM 16013</strain>
    </source>
</reference>
<comment type="caution">
    <text evidence="6">The sequence shown here is derived from an EMBL/GenBank/DDBJ whole genome shotgun (WGS) entry which is preliminary data.</text>
</comment>
<organism evidence="6 7">
    <name type="scientific">Catenulispora subtropica</name>
    <dbReference type="NCBI Taxonomy" id="450798"/>
    <lineage>
        <taxon>Bacteria</taxon>
        <taxon>Bacillati</taxon>
        <taxon>Actinomycetota</taxon>
        <taxon>Actinomycetes</taxon>
        <taxon>Catenulisporales</taxon>
        <taxon>Catenulisporaceae</taxon>
        <taxon>Catenulispora</taxon>
    </lineage>
</organism>
<keyword evidence="7" id="KW-1185">Reference proteome</keyword>
<proteinExistence type="predicted"/>
<evidence type="ECO:0000256" key="1">
    <source>
        <dbReference type="ARBA" id="ARBA00022670"/>
    </source>
</evidence>
<keyword evidence="3" id="KW-0720">Serine protease</keyword>
<feature type="signal peptide" evidence="5">
    <location>
        <begin position="1"/>
        <end position="35"/>
    </location>
</feature>
<keyword evidence="2" id="KW-0378">Hydrolase</keyword>
<dbReference type="EMBL" id="BAAAQM010000012">
    <property type="protein sequence ID" value="GAA1967326.1"/>
    <property type="molecule type" value="Genomic_DNA"/>
</dbReference>
<accession>A0ABP5CQF9</accession>
<evidence type="ECO:0000256" key="5">
    <source>
        <dbReference type="SAM" id="SignalP"/>
    </source>
</evidence>
<dbReference type="InterPro" id="IPR023828">
    <property type="entry name" value="Peptidase_S8_Ser-AS"/>
</dbReference>
<feature type="compositionally biased region" description="Low complexity" evidence="4">
    <location>
        <begin position="619"/>
        <end position="647"/>
    </location>
</feature>
<evidence type="ECO:0000313" key="6">
    <source>
        <dbReference type="EMBL" id="GAA1967326.1"/>
    </source>
</evidence>
<evidence type="ECO:0000256" key="3">
    <source>
        <dbReference type="ARBA" id="ARBA00022825"/>
    </source>
</evidence>
<evidence type="ECO:0000256" key="2">
    <source>
        <dbReference type="ARBA" id="ARBA00022801"/>
    </source>
</evidence>
<dbReference type="SUPFAM" id="SSF52743">
    <property type="entry name" value="Subtilisin-like"/>
    <property type="match status" value="1"/>
</dbReference>
<evidence type="ECO:0008006" key="8">
    <source>
        <dbReference type="Google" id="ProtNLM"/>
    </source>
</evidence>
<dbReference type="InterPro" id="IPR036852">
    <property type="entry name" value="Peptidase_S8/S53_dom_sf"/>
</dbReference>
<dbReference type="RefSeq" id="WP_344657314.1">
    <property type="nucleotide sequence ID" value="NZ_BAAAQM010000012.1"/>
</dbReference>
<protein>
    <recommendedName>
        <fullName evidence="8">Peptidase S8 and S53 subtilisin kexin sedolisin</fullName>
    </recommendedName>
</protein>
<gene>
    <name evidence="6" type="ORF">GCM10009838_26940</name>
</gene>
<keyword evidence="1" id="KW-0645">Protease</keyword>
<dbReference type="Gene3D" id="3.40.50.200">
    <property type="entry name" value="Peptidase S8/S53 domain"/>
    <property type="match status" value="1"/>
</dbReference>
<feature type="region of interest" description="Disordered" evidence="4">
    <location>
        <begin position="608"/>
        <end position="652"/>
    </location>
</feature>
<dbReference type="PROSITE" id="PS00138">
    <property type="entry name" value="SUBTILASE_SER"/>
    <property type="match status" value="1"/>
</dbReference>